<comment type="caution">
    <text evidence="1">The sequence shown here is derived from an EMBL/GenBank/DDBJ whole genome shotgun (WGS) entry which is preliminary data.</text>
</comment>
<dbReference type="RefSeq" id="WP_377413683.1">
    <property type="nucleotide sequence ID" value="NZ_JBHSRS010000059.1"/>
</dbReference>
<sequence>MQASRTPKAVANLRLEYEQAARNLRAETDTLLSRGVSEEQVGRWAMEQRNQLKITYRDLTPPVLLAEFEARNVAKYGNSLGSSAEQLLASGKSWKDIIEAASRSGGADLNFSPPGFLK</sequence>
<dbReference type="Proteomes" id="UP001596270">
    <property type="component" value="Unassembled WGS sequence"/>
</dbReference>
<proteinExistence type="predicted"/>
<keyword evidence="2" id="KW-1185">Reference proteome</keyword>
<accession>A0ABW1TXI4</accession>
<organism evidence="1 2">
    <name type="scientific">Polaromonas aquatica</name>
    <dbReference type="NCBI Taxonomy" id="332657"/>
    <lineage>
        <taxon>Bacteria</taxon>
        <taxon>Pseudomonadati</taxon>
        <taxon>Pseudomonadota</taxon>
        <taxon>Betaproteobacteria</taxon>
        <taxon>Burkholderiales</taxon>
        <taxon>Comamonadaceae</taxon>
        <taxon>Polaromonas</taxon>
    </lineage>
</organism>
<reference evidence="2" key="1">
    <citation type="journal article" date="2019" name="Int. J. Syst. Evol. Microbiol.">
        <title>The Global Catalogue of Microorganisms (GCM) 10K type strain sequencing project: providing services to taxonomists for standard genome sequencing and annotation.</title>
        <authorList>
            <consortium name="The Broad Institute Genomics Platform"/>
            <consortium name="The Broad Institute Genome Sequencing Center for Infectious Disease"/>
            <person name="Wu L."/>
            <person name="Ma J."/>
        </authorList>
    </citation>
    <scope>NUCLEOTIDE SEQUENCE [LARGE SCALE GENOMIC DNA]</scope>
    <source>
        <strain evidence="2">CCUG 39402</strain>
    </source>
</reference>
<protein>
    <submittedName>
        <fullName evidence="1">Hemagglutinin</fullName>
    </submittedName>
</protein>
<gene>
    <name evidence="1" type="ORF">ACFQND_12460</name>
</gene>
<evidence type="ECO:0000313" key="2">
    <source>
        <dbReference type="Proteomes" id="UP001596270"/>
    </source>
</evidence>
<dbReference type="EMBL" id="JBHSRS010000059">
    <property type="protein sequence ID" value="MFC6282040.1"/>
    <property type="molecule type" value="Genomic_DNA"/>
</dbReference>
<name>A0ABW1TXI4_9BURK</name>
<evidence type="ECO:0000313" key="1">
    <source>
        <dbReference type="EMBL" id="MFC6282040.1"/>
    </source>
</evidence>